<keyword evidence="3" id="KW-0169">Cobalamin biosynthesis</keyword>
<dbReference type="EMBL" id="VJVV01000022">
    <property type="protein sequence ID" value="TRO77840.1"/>
    <property type="molecule type" value="Genomic_DNA"/>
</dbReference>
<dbReference type="OrthoDB" id="9780708at2"/>
<protein>
    <submittedName>
        <fullName evidence="6">Precorrin-8X methylmutase</fullName>
    </submittedName>
</protein>
<comment type="similarity">
    <text evidence="2">Belongs to the CobH/CbiC family.</text>
</comment>
<dbReference type="InterPro" id="IPR003722">
    <property type="entry name" value="Cbl_synth_CobH/CbiC"/>
</dbReference>
<organism evidence="6 7">
    <name type="scientific">Trichloromonas acetexigens</name>
    <dbReference type="NCBI Taxonomy" id="38815"/>
    <lineage>
        <taxon>Bacteria</taxon>
        <taxon>Pseudomonadati</taxon>
        <taxon>Thermodesulfobacteriota</taxon>
        <taxon>Desulfuromonadia</taxon>
        <taxon>Desulfuromonadales</taxon>
        <taxon>Trichloromonadaceae</taxon>
        <taxon>Trichloromonas</taxon>
    </lineage>
</organism>
<evidence type="ECO:0000259" key="5">
    <source>
        <dbReference type="Pfam" id="PF02570"/>
    </source>
</evidence>
<dbReference type="RefSeq" id="WP_092056500.1">
    <property type="nucleotide sequence ID" value="NZ_FOJJ01000015.1"/>
</dbReference>
<feature type="domain" description="Cobalamin biosynthesis precorrin-8X methylmutase CobH/CbiC" evidence="5">
    <location>
        <begin position="22"/>
        <end position="221"/>
    </location>
</feature>
<sequence>MKRADGKPLIHDLYEHPLSGPEIEARSFAAIDTEMGNYSLSQPQWEVARRLIHTTADFTMAELLSFSVDAFDASREALLAGAKIYADSNMIRSGISVARLRQINPDYSHEDIFCHVADEDVAAQAKEVGLPRSLFAVRKAKEMLHGSIVLLGNAPVALLEINRLAMEEGIRPALVIGMPVGFIHVLESKEELLRTGLPYVVLNGRRGGSPLAVACLHAMCTVASGQVGV</sequence>
<keyword evidence="7" id="KW-1185">Reference proteome</keyword>
<evidence type="ECO:0000256" key="2">
    <source>
        <dbReference type="ARBA" id="ARBA00009774"/>
    </source>
</evidence>
<dbReference type="Proteomes" id="UP000317155">
    <property type="component" value="Unassembled WGS sequence"/>
</dbReference>
<dbReference type="UniPathway" id="UPA00148"/>
<dbReference type="GO" id="GO:0009236">
    <property type="term" value="P:cobalamin biosynthetic process"/>
    <property type="evidence" value="ECO:0007669"/>
    <property type="project" value="UniProtKB-UniPathway"/>
</dbReference>
<name>A0A550J3N0_9BACT</name>
<dbReference type="AlphaFoldDB" id="A0A550J3N0"/>
<dbReference type="PANTHER" id="PTHR43588:SF1">
    <property type="entry name" value="COBALT-PRECORRIN-8 METHYLMUTASE"/>
    <property type="match status" value="1"/>
</dbReference>
<reference evidence="6 7" key="1">
    <citation type="submission" date="2019-07" db="EMBL/GenBank/DDBJ databases">
        <title>Insights of Desulfuromonas acetexigens electromicrobiology.</title>
        <authorList>
            <person name="Katuri K."/>
            <person name="Sapireddy V."/>
            <person name="Shaw D.R."/>
            <person name="Saikaly P."/>
        </authorList>
    </citation>
    <scope>NUCLEOTIDE SEQUENCE [LARGE SCALE GENOMIC DNA]</scope>
    <source>
        <strain evidence="6 7">2873</strain>
    </source>
</reference>
<comment type="pathway">
    <text evidence="1">Cofactor biosynthesis; adenosylcobalamin biosynthesis.</text>
</comment>
<gene>
    <name evidence="6" type="ORF">FL622_16945</name>
</gene>
<dbReference type="GO" id="GO:0016993">
    <property type="term" value="F:precorrin-8X methylmutase activity"/>
    <property type="evidence" value="ECO:0007669"/>
    <property type="project" value="InterPro"/>
</dbReference>
<proteinExistence type="inferred from homology"/>
<evidence type="ECO:0000313" key="7">
    <source>
        <dbReference type="Proteomes" id="UP000317155"/>
    </source>
</evidence>
<evidence type="ECO:0000313" key="6">
    <source>
        <dbReference type="EMBL" id="TRO77840.1"/>
    </source>
</evidence>
<comment type="caution">
    <text evidence="6">The sequence shown here is derived from an EMBL/GenBank/DDBJ whole genome shotgun (WGS) entry which is preliminary data.</text>
</comment>
<dbReference type="Pfam" id="PF02570">
    <property type="entry name" value="CbiC"/>
    <property type="match status" value="1"/>
</dbReference>
<dbReference type="Gene3D" id="3.40.50.10230">
    <property type="entry name" value="Cobalamin biosynthesis CobH/CbiC, precorrin-8X methylmutase"/>
    <property type="match status" value="1"/>
</dbReference>
<keyword evidence="4" id="KW-0413">Isomerase</keyword>
<dbReference type="PANTHER" id="PTHR43588">
    <property type="entry name" value="COBALT-PRECORRIN-8 METHYLMUTASE"/>
    <property type="match status" value="1"/>
</dbReference>
<dbReference type="SUPFAM" id="SSF63965">
    <property type="entry name" value="Precorrin-8X methylmutase CbiC/CobH"/>
    <property type="match status" value="1"/>
</dbReference>
<accession>A0A550J3N0</accession>
<evidence type="ECO:0000256" key="1">
    <source>
        <dbReference type="ARBA" id="ARBA00004953"/>
    </source>
</evidence>
<evidence type="ECO:0000256" key="3">
    <source>
        <dbReference type="ARBA" id="ARBA00022573"/>
    </source>
</evidence>
<evidence type="ECO:0000256" key="4">
    <source>
        <dbReference type="ARBA" id="ARBA00023235"/>
    </source>
</evidence>
<dbReference type="InterPro" id="IPR036588">
    <property type="entry name" value="CobH/CbiC_sf"/>
</dbReference>